<dbReference type="EMBL" id="NCSJ02000269">
    <property type="protein sequence ID" value="RFU26313.1"/>
    <property type="molecule type" value="Genomic_DNA"/>
</dbReference>
<dbReference type="AlphaFoldDB" id="A0A3E2GZZ8"/>
<feature type="non-terminal residue" evidence="2">
    <location>
        <position position="659"/>
    </location>
</feature>
<evidence type="ECO:0000313" key="3">
    <source>
        <dbReference type="Proteomes" id="UP000258309"/>
    </source>
</evidence>
<dbReference type="OMA" id="FADMKQV"/>
<accession>A0A3E2GZZ8</accession>
<feature type="region of interest" description="Disordered" evidence="1">
    <location>
        <begin position="1"/>
        <end position="272"/>
    </location>
</feature>
<proteinExistence type="predicted"/>
<reference evidence="2 3" key="1">
    <citation type="submission" date="2018-05" db="EMBL/GenBank/DDBJ databases">
        <title>Draft genome sequence of Scytalidium lignicola DSM 105466, a ubiquitous saprotrophic fungus.</title>
        <authorList>
            <person name="Buettner E."/>
            <person name="Gebauer A.M."/>
            <person name="Hofrichter M."/>
            <person name="Liers C."/>
            <person name="Kellner H."/>
        </authorList>
    </citation>
    <scope>NUCLEOTIDE SEQUENCE [LARGE SCALE GENOMIC DNA]</scope>
    <source>
        <strain evidence="2 3">DSM 105466</strain>
    </source>
</reference>
<feature type="compositionally biased region" description="Polar residues" evidence="1">
    <location>
        <begin position="241"/>
        <end position="251"/>
    </location>
</feature>
<dbReference type="Proteomes" id="UP000258309">
    <property type="component" value="Unassembled WGS sequence"/>
</dbReference>
<feature type="compositionally biased region" description="Polar residues" evidence="1">
    <location>
        <begin position="78"/>
        <end position="94"/>
    </location>
</feature>
<feature type="non-terminal residue" evidence="2">
    <location>
        <position position="1"/>
    </location>
</feature>
<evidence type="ECO:0000256" key="1">
    <source>
        <dbReference type="SAM" id="MobiDB-lite"/>
    </source>
</evidence>
<name>A0A3E2GZZ8_SCYLI</name>
<dbReference type="STRING" id="5539.A0A3E2GZZ8"/>
<dbReference type="OrthoDB" id="5428925at2759"/>
<feature type="compositionally biased region" description="Polar residues" evidence="1">
    <location>
        <begin position="185"/>
        <end position="198"/>
    </location>
</feature>
<sequence length="659" mass="72543">MSLRKNPRRSVTTGGSIRDKKISAPIPIKDDDEFPVRTPASGVVITSSSPGNEYDDPQVQLRNSAFTTPRFAPYRDGGSSQYSSDLVPRSQRSGVSVQEPPPPLVELQQSDTVPSLRRNSAASRRSVLIRTRPQRKKSSFKSVMGRIFGKKQKGSISSPMGSSNGPDSMRTGQHRSVPPALNKSPKGSLSQKRSNSLPINELNRALHSNSINRDPFAPYNGDNASNRESSDIEGQRPRRATTPSRLYTPNKTPGYVGWAGLSPRPATARGSKATADIVDPETIGYAITSGSNPHRRSRSLGELQNAALKQGGLVRRRSDEIKYWRESYDPGPLSPLSSNKPDAEDNLIADNLEAPQDEVEIVTPAQPFNFGPLGEMAGMKITEAASLETRVSRLEAKMLEMERAVVTSNKLATKTSLMLQDSARRRSDNDYASFQTELGTESSDISLPKMKPPFEVRPITANDEGISPCASRPTTKSTNELYEVSFKGHPYLDTTTPNLPQIVAPRPLSTSTTIRGHSSSSPTLPIPLKDGVLTIERYTALINMILAEQAARKHLETIVEDLQAQMRAIRPQESTVYTTQSPALKVEGTFTGFEQDDATQDDEASYRHDEDIQAQSEAKARFTDEEFRMHLRSGSREEREAVRTMSLGEITLGKRLQRV</sequence>
<keyword evidence="3" id="KW-1185">Reference proteome</keyword>
<feature type="compositionally biased region" description="Polar residues" evidence="1">
    <location>
        <begin position="154"/>
        <end position="166"/>
    </location>
</feature>
<gene>
    <name evidence="2" type="ORF">B7463_g10025</name>
</gene>
<feature type="compositionally biased region" description="Low complexity" evidence="1">
    <location>
        <begin position="105"/>
        <end position="126"/>
    </location>
</feature>
<protein>
    <submittedName>
        <fullName evidence="2">Uncharacterized protein</fullName>
    </submittedName>
</protein>
<organism evidence="2 3">
    <name type="scientific">Scytalidium lignicola</name>
    <name type="common">Hyphomycete</name>
    <dbReference type="NCBI Taxonomy" id="5539"/>
    <lineage>
        <taxon>Eukaryota</taxon>
        <taxon>Fungi</taxon>
        <taxon>Dikarya</taxon>
        <taxon>Ascomycota</taxon>
        <taxon>Pezizomycotina</taxon>
        <taxon>Leotiomycetes</taxon>
        <taxon>Leotiomycetes incertae sedis</taxon>
        <taxon>Scytalidium</taxon>
    </lineage>
</organism>
<evidence type="ECO:0000313" key="2">
    <source>
        <dbReference type="EMBL" id="RFU26313.1"/>
    </source>
</evidence>
<comment type="caution">
    <text evidence="2">The sequence shown here is derived from an EMBL/GenBank/DDBJ whole genome shotgun (WGS) entry which is preliminary data.</text>
</comment>